<dbReference type="Proteomes" id="UP000886595">
    <property type="component" value="Unassembled WGS sequence"/>
</dbReference>
<dbReference type="InterPro" id="IPR012677">
    <property type="entry name" value="Nucleotide-bd_a/b_plait_sf"/>
</dbReference>
<comment type="caution">
    <text evidence="3">The sequence shown here is derived from an EMBL/GenBank/DDBJ whole genome shotgun (WGS) entry which is preliminary data.</text>
</comment>
<accession>A0A8X7VC47</accession>
<reference evidence="3 4" key="1">
    <citation type="submission" date="2020-02" db="EMBL/GenBank/DDBJ databases">
        <authorList>
            <person name="Ma Q."/>
            <person name="Huang Y."/>
            <person name="Song X."/>
            <person name="Pei D."/>
        </authorList>
    </citation>
    <scope>NUCLEOTIDE SEQUENCE [LARGE SCALE GENOMIC DNA]</scope>
    <source>
        <strain evidence="3">Sxm20200214</strain>
        <tissue evidence="3">Leaf</tissue>
    </source>
</reference>
<dbReference type="InterPro" id="IPR000504">
    <property type="entry name" value="RRM_dom"/>
</dbReference>
<feature type="domain" description="RRM" evidence="2">
    <location>
        <begin position="23"/>
        <end position="81"/>
    </location>
</feature>
<sequence length="171" mass="18917">MYQDLASDKRFFFGVAVWGYDTSLPEDEIESKLRAHFSSCGVITHVHVCLLDKSTNIYFSNEEGEARALDLNGSQVGGFKITTVGVATVRSNPRLGPDDELMLGYSIPAHFVEFAPEINKKLEDYMTEWRAKARRERVKAMDSTSGNGAELESANGSGLTDALPSRPPFIH</sequence>
<dbReference type="InterPro" id="IPR035979">
    <property type="entry name" value="RBD_domain_sf"/>
</dbReference>
<evidence type="ECO:0000259" key="2">
    <source>
        <dbReference type="Pfam" id="PF00076"/>
    </source>
</evidence>
<dbReference type="AlphaFoldDB" id="A0A8X7VC47"/>
<dbReference type="OrthoDB" id="10424902at2759"/>
<dbReference type="EMBL" id="JAAMPC010000006">
    <property type="protein sequence ID" value="KAG2308628.1"/>
    <property type="molecule type" value="Genomic_DNA"/>
</dbReference>
<proteinExistence type="predicted"/>
<evidence type="ECO:0000256" key="1">
    <source>
        <dbReference type="SAM" id="MobiDB-lite"/>
    </source>
</evidence>
<gene>
    <name evidence="3" type="ORF">Bca52824_028376</name>
</gene>
<protein>
    <recommendedName>
        <fullName evidence="2">RRM domain-containing protein</fullName>
    </recommendedName>
</protein>
<feature type="region of interest" description="Disordered" evidence="1">
    <location>
        <begin position="139"/>
        <end position="171"/>
    </location>
</feature>
<dbReference type="GO" id="GO:0003723">
    <property type="term" value="F:RNA binding"/>
    <property type="evidence" value="ECO:0007669"/>
    <property type="project" value="InterPro"/>
</dbReference>
<organism evidence="3 4">
    <name type="scientific">Brassica carinata</name>
    <name type="common">Ethiopian mustard</name>
    <name type="synonym">Abyssinian cabbage</name>
    <dbReference type="NCBI Taxonomy" id="52824"/>
    <lineage>
        <taxon>Eukaryota</taxon>
        <taxon>Viridiplantae</taxon>
        <taxon>Streptophyta</taxon>
        <taxon>Embryophyta</taxon>
        <taxon>Tracheophyta</taxon>
        <taxon>Spermatophyta</taxon>
        <taxon>Magnoliopsida</taxon>
        <taxon>eudicotyledons</taxon>
        <taxon>Gunneridae</taxon>
        <taxon>Pentapetalae</taxon>
        <taxon>rosids</taxon>
        <taxon>malvids</taxon>
        <taxon>Brassicales</taxon>
        <taxon>Brassicaceae</taxon>
        <taxon>Brassiceae</taxon>
        <taxon>Brassica</taxon>
    </lineage>
</organism>
<dbReference type="Pfam" id="PF00076">
    <property type="entry name" value="RRM_1"/>
    <property type="match status" value="1"/>
</dbReference>
<name>A0A8X7VC47_BRACI</name>
<keyword evidence="4" id="KW-1185">Reference proteome</keyword>
<dbReference type="SUPFAM" id="SSF54928">
    <property type="entry name" value="RNA-binding domain, RBD"/>
    <property type="match status" value="1"/>
</dbReference>
<evidence type="ECO:0000313" key="4">
    <source>
        <dbReference type="Proteomes" id="UP000886595"/>
    </source>
</evidence>
<evidence type="ECO:0000313" key="3">
    <source>
        <dbReference type="EMBL" id="KAG2308628.1"/>
    </source>
</evidence>
<dbReference type="Gene3D" id="3.30.70.330">
    <property type="match status" value="1"/>
</dbReference>